<protein>
    <submittedName>
        <fullName evidence="1">Uncharacterized protein</fullName>
    </submittedName>
</protein>
<dbReference type="AlphaFoldDB" id="A0A3M6UQ44"/>
<gene>
    <name evidence="1" type="ORF">pdam_00024421</name>
</gene>
<reference evidence="1 2" key="1">
    <citation type="journal article" date="2018" name="Sci. Rep.">
        <title>Comparative analysis of the Pocillopora damicornis genome highlights role of immune system in coral evolution.</title>
        <authorList>
            <person name="Cunning R."/>
            <person name="Bay R.A."/>
            <person name="Gillette P."/>
            <person name="Baker A.C."/>
            <person name="Traylor-Knowles N."/>
        </authorList>
    </citation>
    <scope>NUCLEOTIDE SEQUENCE [LARGE SCALE GENOMIC DNA]</scope>
    <source>
        <strain evidence="1">RSMAS</strain>
        <tissue evidence="1">Whole animal</tissue>
    </source>
</reference>
<organism evidence="1 2">
    <name type="scientific">Pocillopora damicornis</name>
    <name type="common">Cauliflower coral</name>
    <name type="synonym">Millepora damicornis</name>
    <dbReference type="NCBI Taxonomy" id="46731"/>
    <lineage>
        <taxon>Eukaryota</taxon>
        <taxon>Metazoa</taxon>
        <taxon>Cnidaria</taxon>
        <taxon>Anthozoa</taxon>
        <taxon>Hexacorallia</taxon>
        <taxon>Scleractinia</taxon>
        <taxon>Astrocoeniina</taxon>
        <taxon>Pocilloporidae</taxon>
        <taxon>Pocillopora</taxon>
    </lineage>
</organism>
<dbReference type="EMBL" id="RCHS01001004">
    <property type="protein sequence ID" value="RMX55780.1"/>
    <property type="molecule type" value="Genomic_DNA"/>
</dbReference>
<evidence type="ECO:0000313" key="1">
    <source>
        <dbReference type="EMBL" id="RMX55780.1"/>
    </source>
</evidence>
<dbReference type="Proteomes" id="UP000275408">
    <property type="component" value="Unassembled WGS sequence"/>
</dbReference>
<name>A0A3M6UQ44_POCDA</name>
<sequence length="82" mass="9383">MTKTPLHLGNMVSNTSNRLNKALSSCVIEPMTYERLTSLKSSKTLQYCLNEEHRLNHLALATYNQFHNSACYHSFCYNPTTV</sequence>
<accession>A0A3M6UQ44</accession>
<keyword evidence="2" id="KW-1185">Reference proteome</keyword>
<evidence type="ECO:0000313" key="2">
    <source>
        <dbReference type="Proteomes" id="UP000275408"/>
    </source>
</evidence>
<comment type="caution">
    <text evidence="1">The sequence shown here is derived from an EMBL/GenBank/DDBJ whole genome shotgun (WGS) entry which is preliminary data.</text>
</comment>
<proteinExistence type="predicted"/>